<dbReference type="Proteomes" id="UP000595254">
    <property type="component" value="Chromosome"/>
</dbReference>
<dbReference type="EMBL" id="CP068053">
    <property type="protein sequence ID" value="QQS98476.1"/>
    <property type="molecule type" value="Genomic_DNA"/>
</dbReference>
<dbReference type="AlphaFoldDB" id="A0A974NIP9"/>
<evidence type="ECO:0000313" key="1">
    <source>
        <dbReference type="EMBL" id="QQS98476.1"/>
    </source>
</evidence>
<name>A0A974NIP9_PERPY</name>
<accession>A0A974NIP9</accession>
<gene>
    <name evidence="1" type="ORF">I6J18_11920</name>
</gene>
<dbReference type="Pfam" id="PF10974">
    <property type="entry name" value="DUF2804"/>
    <property type="match status" value="1"/>
</dbReference>
<dbReference type="RefSeq" id="WP_040376167.1">
    <property type="nucleotide sequence ID" value="NZ_CP068053.1"/>
</dbReference>
<protein>
    <submittedName>
        <fullName evidence="1">DUF2804 domain-containing protein</fullName>
    </submittedName>
</protein>
<dbReference type="PANTHER" id="PTHR35868:SF3">
    <property type="entry name" value="DUF2804 DOMAIN-CONTAINING PROTEIN"/>
    <property type="match status" value="1"/>
</dbReference>
<dbReference type="InterPro" id="IPR021243">
    <property type="entry name" value="DUF2804"/>
</dbReference>
<sequence length="345" mass="39646">MRNHEITSVHPLLDERGMLAEAGYSKRELLTYNRFAIKANPWRIKEWDYYLISNNEFAVALTIADNSYMGLISASLLDFKKPSQLTTSIMTLAPGGKMKLPSSSKSGDAVFRNKRVKAEFYNDGSKRQLNFKMKKFHQTDDLFVELELFDEPEESMVIATPFKEDKKAFYYNQKINPIRAKGKVLFAGHEYLFDPADSFAVLDWGRGVWTYKNTWYWGSASGLIDGVPFGFNIGYGFGDTTAATENMLFYQGRAHKLDDVNFQIPINKENSEEYMKPWTFHSSDGRFEMTFHPIIDRYAYSSVLFISSNQHQVFGRFSGKVILDDGKEIIVKDLLGFAEKVSNKW</sequence>
<reference evidence="1 2" key="1">
    <citation type="submission" date="2021-01" db="EMBL/GenBank/DDBJ databases">
        <title>FDA dAtabase for Regulatory Grade micrObial Sequences (FDA-ARGOS): Supporting development and validation of Infectious Disease Dx tests.</title>
        <authorList>
            <person name="Nelson B."/>
            <person name="Plummer A."/>
            <person name="Tallon L."/>
            <person name="Sadzewicz L."/>
            <person name="Zhao X."/>
            <person name="Boylan J."/>
            <person name="Ott S."/>
            <person name="Bowen H."/>
            <person name="Vavikolanu K."/>
            <person name="Mehta A."/>
            <person name="Aluvathingal J."/>
            <person name="Nadendla S."/>
            <person name="Myers T."/>
            <person name="Yan Y."/>
            <person name="Sichtig H."/>
        </authorList>
    </citation>
    <scope>NUCLEOTIDE SEQUENCE [LARGE SCALE GENOMIC DNA]</scope>
    <source>
        <strain evidence="1 2">FDAARGOS_1161</strain>
    </source>
</reference>
<dbReference type="PANTHER" id="PTHR35868">
    <property type="entry name" value="DUF2804 DOMAIN-CONTAINING PROTEIN-RELATED"/>
    <property type="match status" value="1"/>
</dbReference>
<organism evidence="1 2">
    <name type="scientific">Peribacillus psychrosaccharolyticus</name>
    <name type="common">Bacillus psychrosaccharolyticus</name>
    <dbReference type="NCBI Taxonomy" id="1407"/>
    <lineage>
        <taxon>Bacteria</taxon>
        <taxon>Bacillati</taxon>
        <taxon>Bacillota</taxon>
        <taxon>Bacilli</taxon>
        <taxon>Bacillales</taxon>
        <taxon>Bacillaceae</taxon>
        <taxon>Peribacillus</taxon>
    </lineage>
</organism>
<evidence type="ECO:0000313" key="2">
    <source>
        <dbReference type="Proteomes" id="UP000595254"/>
    </source>
</evidence>
<proteinExistence type="predicted"/>
<dbReference type="KEGG" id="ppsr:I6J18_11920"/>
<keyword evidence="2" id="KW-1185">Reference proteome</keyword>